<proteinExistence type="predicted"/>
<dbReference type="PROSITE" id="PS51094">
    <property type="entry name" value="PTS_EIIA_TYPE_2"/>
    <property type="match status" value="1"/>
</dbReference>
<accession>A0A2H6CVD7</accession>
<gene>
    <name evidence="2" type="ORF">TEHN7118_1761</name>
</gene>
<dbReference type="Gene3D" id="3.40.930.10">
    <property type="entry name" value="Mannitol-specific EII, Chain A"/>
    <property type="match status" value="1"/>
</dbReference>
<feature type="domain" description="PTS EIIA type-2" evidence="1">
    <location>
        <begin position="4"/>
        <end position="151"/>
    </location>
</feature>
<comment type="caution">
    <text evidence="2">The sequence shown here is derived from an EMBL/GenBank/DDBJ whole genome shotgun (WGS) entry which is preliminary data.</text>
</comment>
<dbReference type="Proteomes" id="UP000236214">
    <property type="component" value="Unassembled WGS sequence"/>
</dbReference>
<dbReference type="SUPFAM" id="SSF55804">
    <property type="entry name" value="Phoshotransferase/anion transport protein"/>
    <property type="match status" value="1"/>
</dbReference>
<evidence type="ECO:0000259" key="1">
    <source>
        <dbReference type="PROSITE" id="PS51094"/>
    </source>
</evidence>
<reference evidence="2 3" key="1">
    <citation type="submission" date="2016-05" db="EMBL/GenBank/DDBJ databases">
        <title>Whole genome sequencing of Tetragenococcus halophilus subsp. halophilus NISL 7118.</title>
        <authorList>
            <person name="Shiwa Y."/>
            <person name="Nishimura I."/>
            <person name="Yoshikawa H."/>
            <person name="Koyama Y."/>
            <person name="Oguma T."/>
        </authorList>
    </citation>
    <scope>NUCLEOTIDE SEQUENCE [LARGE SCALE GENOMIC DNA]</scope>
    <source>
        <strain evidence="2 3">NISL 7118</strain>
    </source>
</reference>
<dbReference type="AlphaFoldDB" id="A0A2H6CVD7"/>
<dbReference type="Pfam" id="PF00359">
    <property type="entry name" value="PTS_EIIA_2"/>
    <property type="match status" value="1"/>
</dbReference>
<dbReference type="EMBL" id="BDEC01000077">
    <property type="protein sequence ID" value="GBD68955.1"/>
    <property type="molecule type" value="Genomic_DNA"/>
</dbReference>
<dbReference type="InterPro" id="IPR051541">
    <property type="entry name" value="PTS_SugarTrans_NitroReg"/>
</dbReference>
<sequence length="158" mass="17841">MNEKIIDKNNIFPKITMEKFTDLVAFISEPLVNNGDVLQEFPSQVIKREKKLPTGLPTQTFGIAIPHTDTEFVNNDKLTIVTLDKPISMGIMGGAPEEKVDVSIIFMLALSESNKQLNILTKLMRIFQKTDLLSKIYDGNKEEIYEIVTNNLNLEGQL</sequence>
<dbReference type="RefSeq" id="WP_180991869.1">
    <property type="nucleotide sequence ID" value="NZ_BDEC01000077.1"/>
</dbReference>
<dbReference type="PANTHER" id="PTHR47738:SF3">
    <property type="entry name" value="PHOSPHOTRANSFERASE SYSTEM MANNITOL_FRUCTOSE-SPECIFIC IIA DOMAIN CONTAINING PROTEIN"/>
    <property type="match status" value="1"/>
</dbReference>
<name>A0A2H6CVD7_TETHA</name>
<evidence type="ECO:0000313" key="2">
    <source>
        <dbReference type="EMBL" id="GBD68955.1"/>
    </source>
</evidence>
<organism evidence="2 3">
    <name type="scientific">Tetragenococcus halophilus subsp. halophilus</name>
    <dbReference type="NCBI Taxonomy" id="1513897"/>
    <lineage>
        <taxon>Bacteria</taxon>
        <taxon>Bacillati</taxon>
        <taxon>Bacillota</taxon>
        <taxon>Bacilli</taxon>
        <taxon>Lactobacillales</taxon>
        <taxon>Enterococcaceae</taxon>
        <taxon>Tetragenococcus</taxon>
    </lineage>
</organism>
<dbReference type="InterPro" id="IPR016152">
    <property type="entry name" value="PTrfase/Anion_transptr"/>
</dbReference>
<dbReference type="InterPro" id="IPR002178">
    <property type="entry name" value="PTS_EIIA_type-2_dom"/>
</dbReference>
<dbReference type="PANTHER" id="PTHR47738">
    <property type="entry name" value="PTS SYSTEM FRUCTOSE-LIKE EIIA COMPONENT-RELATED"/>
    <property type="match status" value="1"/>
</dbReference>
<protein>
    <recommendedName>
        <fullName evidence="1">PTS EIIA type-2 domain-containing protein</fullName>
    </recommendedName>
</protein>
<keyword evidence="3" id="KW-1185">Reference proteome</keyword>
<dbReference type="CDD" id="cd00211">
    <property type="entry name" value="PTS_IIA_fru"/>
    <property type="match status" value="1"/>
</dbReference>
<evidence type="ECO:0000313" key="3">
    <source>
        <dbReference type="Proteomes" id="UP000236214"/>
    </source>
</evidence>